<evidence type="ECO:0000256" key="2">
    <source>
        <dbReference type="ARBA" id="ARBA00013064"/>
    </source>
</evidence>
<evidence type="ECO:0000256" key="11">
    <source>
        <dbReference type="SAM" id="Phobius"/>
    </source>
</evidence>
<evidence type="ECO:0000256" key="7">
    <source>
        <dbReference type="ARBA" id="ARBA00022989"/>
    </source>
</evidence>
<dbReference type="InterPro" id="IPR000387">
    <property type="entry name" value="Tyr_Pase_dom"/>
</dbReference>
<dbReference type="CDD" id="cd00063">
    <property type="entry name" value="FN3"/>
    <property type="match status" value="3"/>
</dbReference>
<dbReference type="SMART" id="SM00194">
    <property type="entry name" value="PTPc"/>
    <property type="match status" value="1"/>
</dbReference>
<feature type="domain" description="Tyrosine specific protein phosphatases" evidence="13">
    <location>
        <begin position="905"/>
        <end position="979"/>
    </location>
</feature>
<dbReference type="Gene3D" id="2.60.40.10">
    <property type="entry name" value="Immunoglobulins"/>
    <property type="match status" value="3"/>
</dbReference>
<dbReference type="PANTHER" id="PTHR46957">
    <property type="entry name" value="CYTOKINE RECEPTOR"/>
    <property type="match status" value="1"/>
</dbReference>
<dbReference type="InterPro" id="IPR003961">
    <property type="entry name" value="FN3_dom"/>
</dbReference>
<evidence type="ECO:0000256" key="1">
    <source>
        <dbReference type="ARBA" id="ARBA00004167"/>
    </source>
</evidence>
<keyword evidence="9" id="KW-0325">Glycoprotein</keyword>
<dbReference type="PROSITE" id="PS50853">
    <property type="entry name" value="FN3"/>
    <property type="match status" value="2"/>
</dbReference>
<keyword evidence="16" id="KW-1185">Reference proteome</keyword>
<reference evidence="15" key="2">
    <citation type="submission" date="2024-08" db="UniProtKB">
        <authorList>
            <consortium name="EnsemblMetazoa"/>
        </authorList>
    </citation>
    <scope>IDENTIFICATION</scope>
</reference>
<keyword evidence="4" id="KW-0732">Signal</keyword>
<feature type="domain" description="Tyrosine-protein phosphatase" evidence="12">
    <location>
        <begin position="727"/>
        <end position="988"/>
    </location>
</feature>
<dbReference type="FunFam" id="3.90.190.10:FF:000102">
    <property type="entry name" value="Receptor-type tyrosine-protein phosphatase"/>
    <property type="match status" value="1"/>
</dbReference>
<dbReference type="EnsemblMetazoa" id="XM_019901379.1">
    <property type="protein sequence ID" value="XP_019756938.1"/>
    <property type="gene ID" value="LOC109535464"/>
</dbReference>
<feature type="transmembrane region" description="Helical" evidence="11">
    <location>
        <begin position="635"/>
        <end position="659"/>
    </location>
</feature>
<dbReference type="SUPFAM" id="SSF52799">
    <property type="entry name" value="(Phosphotyrosine protein) phosphatases II"/>
    <property type="match status" value="1"/>
</dbReference>
<keyword evidence="6" id="KW-0904">Protein phosphatase</keyword>
<sequence length="1022" mass="116172">MLVNCTTINDWSWIISKSANFEFRLEEPISTIILDHLAKFTNYTCEFQQAGQFLLFTSFTTSEDVPSTPENVTVSAITPTSFNLSWTEPIEEPTVLFGYNITIQRGDVSSSNHFWSDCFNGTQLFEIYINSSAESLSYNFQNASADFSYDVSAWSRIGNGNSTNINISTTSSASESPQNVIKHFSFTNTTRNINMDLSLSWDMPCNTNGPVTYFVIEASSSYLYNSNITSNNTYWTLIEPQTPHNLTIPNLLPASSYHMALYATNLSNSSIPGKNVSFQFETIENYPNAPEVGKPLISARNITFNWSEPTNNPGNITGYNFNVDSVELGWIQTESCNLENMESRNFKLQDTIITIAVAPGAIYNVAISANTSMGQGNSTNIRVNSSLDQPELGDITYKIDPYAVDEDLYNVGGVIYFTPGCFNGYFDSYILSLRGERDGYFYNKTTVLMDYKVSEYDFSLRPEHIYTVAVTVKNREFNVTKWTNFSSPAGVPTFNEESLSTIEINTTTTEASLILRNEYFNSSYGTIRYLAIIISSENVTAGKTYTWGNESEWPIPGAEADIYYQATPKYWQPFEDSDSVVYVIGTDENCEEQTQFCNAPLVADKTYYVFVRVFNSNFYRNTMPIIIVTDALSKLGLILGIIAGFLAASIAGFIGFILWRRGIINNTNKRIVEDSSQETESEISIRNSDRDPLISFFKSENSNSATEIPKSKFIEYVNYLERNPDVLNKQWQDLEIKSLEAYGELKNHFALLPENKRKNRYVNILPFDHSRVKINIDEDDEICSDYINASYIKGFSKKNQYIATQGPLPHTVRDFWKMIFQENVSMIVMVSRFIENRKEKCYKYFPNNHETMFIGDDLEVRCCTELYFEIYYVRTLQIRKDLKQLTVTHMQFMEWPDFDVPDGTSNLLLFCHQMRSRWANEGGLAVVHCSAGVGRTGTIIATDILTQGLATEKSLDVFNTVLELRKSRKSMVQSEKQYMYIYQLIKSLLEDPITEDDDDSNHLYANITVPSNHSIAIVESPL</sequence>
<evidence type="ECO:0000313" key="15">
    <source>
        <dbReference type="EnsemblMetazoa" id="XP_019756938.1"/>
    </source>
</evidence>
<keyword evidence="3 11" id="KW-0812">Transmembrane</keyword>
<dbReference type="InterPro" id="IPR029021">
    <property type="entry name" value="Prot-tyrosine_phosphatase-like"/>
</dbReference>
<accession>A0AAR5P756</accession>
<dbReference type="Gene3D" id="3.90.190.10">
    <property type="entry name" value="Protein tyrosine phosphatase superfamily"/>
    <property type="match status" value="1"/>
</dbReference>
<evidence type="ECO:0000256" key="8">
    <source>
        <dbReference type="ARBA" id="ARBA00023136"/>
    </source>
</evidence>
<protein>
    <recommendedName>
        <fullName evidence="2">protein-tyrosine-phosphatase</fullName>
        <ecNumber evidence="2">3.1.3.48</ecNumber>
    </recommendedName>
</protein>
<evidence type="ECO:0000259" key="12">
    <source>
        <dbReference type="PROSITE" id="PS50055"/>
    </source>
</evidence>
<evidence type="ECO:0000256" key="4">
    <source>
        <dbReference type="ARBA" id="ARBA00022729"/>
    </source>
</evidence>
<dbReference type="InterPro" id="IPR016130">
    <property type="entry name" value="Tyr_Pase_AS"/>
</dbReference>
<feature type="domain" description="Fibronectin type-III" evidence="14">
    <location>
        <begin position="68"/>
        <end position="175"/>
    </location>
</feature>
<organism evidence="15 16">
    <name type="scientific">Dendroctonus ponderosae</name>
    <name type="common">Mountain pine beetle</name>
    <dbReference type="NCBI Taxonomy" id="77166"/>
    <lineage>
        <taxon>Eukaryota</taxon>
        <taxon>Metazoa</taxon>
        <taxon>Ecdysozoa</taxon>
        <taxon>Arthropoda</taxon>
        <taxon>Hexapoda</taxon>
        <taxon>Insecta</taxon>
        <taxon>Pterygota</taxon>
        <taxon>Neoptera</taxon>
        <taxon>Endopterygota</taxon>
        <taxon>Coleoptera</taxon>
        <taxon>Polyphaga</taxon>
        <taxon>Cucujiformia</taxon>
        <taxon>Curculionidae</taxon>
        <taxon>Scolytinae</taxon>
        <taxon>Dendroctonus</taxon>
    </lineage>
</organism>
<dbReference type="PROSITE" id="PS50056">
    <property type="entry name" value="TYR_PHOSPHATASE_2"/>
    <property type="match status" value="1"/>
</dbReference>
<dbReference type="EC" id="3.1.3.48" evidence="2"/>
<evidence type="ECO:0000256" key="10">
    <source>
        <dbReference type="ARBA" id="ARBA00051722"/>
    </source>
</evidence>
<evidence type="ECO:0000256" key="9">
    <source>
        <dbReference type="ARBA" id="ARBA00023180"/>
    </source>
</evidence>
<dbReference type="Proteomes" id="UP000019118">
    <property type="component" value="Unassembled WGS sequence"/>
</dbReference>
<dbReference type="PRINTS" id="PR00700">
    <property type="entry name" value="PRTYPHPHTASE"/>
</dbReference>
<dbReference type="InterPro" id="IPR013783">
    <property type="entry name" value="Ig-like_fold"/>
</dbReference>
<dbReference type="SMART" id="SM00404">
    <property type="entry name" value="PTPc_motif"/>
    <property type="match status" value="1"/>
</dbReference>
<dbReference type="InterPro" id="IPR000242">
    <property type="entry name" value="PTP_cat"/>
</dbReference>
<evidence type="ECO:0000259" key="13">
    <source>
        <dbReference type="PROSITE" id="PS50056"/>
    </source>
</evidence>
<feature type="domain" description="Fibronectin type-III" evidence="14">
    <location>
        <begin position="176"/>
        <end position="285"/>
    </location>
</feature>
<proteinExistence type="predicted"/>
<dbReference type="InterPro" id="IPR003595">
    <property type="entry name" value="Tyr_Pase_cat"/>
</dbReference>
<evidence type="ECO:0000256" key="3">
    <source>
        <dbReference type="ARBA" id="ARBA00022692"/>
    </source>
</evidence>
<dbReference type="GO" id="GO:0048666">
    <property type="term" value="P:neuron development"/>
    <property type="evidence" value="ECO:0007669"/>
    <property type="project" value="UniProtKB-ARBA"/>
</dbReference>
<dbReference type="InterPro" id="IPR050713">
    <property type="entry name" value="RTP_Phos/Ushers"/>
</dbReference>
<dbReference type="Pfam" id="PF00041">
    <property type="entry name" value="fn3"/>
    <property type="match status" value="1"/>
</dbReference>
<reference evidence="16" key="1">
    <citation type="journal article" date="2013" name="Genome Biol.">
        <title>Draft genome of the mountain pine beetle, Dendroctonus ponderosae Hopkins, a major forest pest.</title>
        <authorList>
            <person name="Keeling C.I."/>
            <person name="Yuen M.M."/>
            <person name="Liao N.Y."/>
            <person name="Docking T.R."/>
            <person name="Chan S.K."/>
            <person name="Taylor G.A."/>
            <person name="Palmquist D.L."/>
            <person name="Jackman S.D."/>
            <person name="Nguyen A."/>
            <person name="Li M."/>
            <person name="Henderson H."/>
            <person name="Janes J.K."/>
            <person name="Zhao Y."/>
            <person name="Pandoh P."/>
            <person name="Moore R."/>
            <person name="Sperling F.A."/>
            <person name="Huber D.P."/>
            <person name="Birol I."/>
            <person name="Jones S.J."/>
            <person name="Bohlmann J."/>
        </authorList>
    </citation>
    <scope>NUCLEOTIDE SEQUENCE</scope>
</reference>
<dbReference type="SUPFAM" id="SSF49265">
    <property type="entry name" value="Fibronectin type III"/>
    <property type="match status" value="2"/>
</dbReference>
<evidence type="ECO:0000256" key="6">
    <source>
        <dbReference type="ARBA" id="ARBA00022912"/>
    </source>
</evidence>
<dbReference type="AlphaFoldDB" id="A0AAR5P756"/>
<dbReference type="Pfam" id="PF00102">
    <property type="entry name" value="Y_phosphatase"/>
    <property type="match status" value="1"/>
</dbReference>
<evidence type="ECO:0000256" key="5">
    <source>
        <dbReference type="ARBA" id="ARBA00022801"/>
    </source>
</evidence>
<keyword evidence="7 11" id="KW-1133">Transmembrane helix</keyword>
<name>A0AAR5P756_DENPD</name>
<dbReference type="PROSITE" id="PS50055">
    <property type="entry name" value="TYR_PHOSPHATASE_PTP"/>
    <property type="match status" value="1"/>
</dbReference>
<dbReference type="GO" id="GO:0016020">
    <property type="term" value="C:membrane"/>
    <property type="evidence" value="ECO:0007669"/>
    <property type="project" value="UniProtKB-SubCell"/>
</dbReference>
<dbReference type="GO" id="GO:0009653">
    <property type="term" value="P:anatomical structure morphogenesis"/>
    <property type="evidence" value="ECO:0007669"/>
    <property type="project" value="UniProtKB-ARBA"/>
</dbReference>
<dbReference type="GO" id="GO:0004725">
    <property type="term" value="F:protein tyrosine phosphatase activity"/>
    <property type="evidence" value="ECO:0007669"/>
    <property type="project" value="UniProtKB-EC"/>
</dbReference>
<dbReference type="PANTHER" id="PTHR46957:SF3">
    <property type="entry name" value="CYTOKINE RECEPTOR"/>
    <property type="match status" value="1"/>
</dbReference>
<dbReference type="SMART" id="SM00060">
    <property type="entry name" value="FN3"/>
    <property type="match status" value="3"/>
</dbReference>
<comment type="catalytic activity">
    <reaction evidence="10">
        <text>O-phospho-L-tyrosyl-[protein] + H2O = L-tyrosyl-[protein] + phosphate</text>
        <dbReference type="Rhea" id="RHEA:10684"/>
        <dbReference type="Rhea" id="RHEA-COMP:10136"/>
        <dbReference type="Rhea" id="RHEA-COMP:20101"/>
        <dbReference type="ChEBI" id="CHEBI:15377"/>
        <dbReference type="ChEBI" id="CHEBI:43474"/>
        <dbReference type="ChEBI" id="CHEBI:46858"/>
        <dbReference type="ChEBI" id="CHEBI:61978"/>
        <dbReference type="EC" id="3.1.3.48"/>
    </reaction>
</comment>
<keyword evidence="5" id="KW-0378">Hydrolase</keyword>
<evidence type="ECO:0000313" key="16">
    <source>
        <dbReference type="Proteomes" id="UP000019118"/>
    </source>
</evidence>
<keyword evidence="8 11" id="KW-0472">Membrane</keyword>
<evidence type="ECO:0000259" key="14">
    <source>
        <dbReference type="PROSITE" id="PS50853"/>
    </source>
</evidence>
<dbReference type="PROSITE" id="PS00383">
    <property type="entry name" value="TYR_PHOSPHATASE_1"/>
    <property type="match status" value="1"/>
</dbReference>
<comment type="subcellular location">
    <subcellularLocation>
        <location evidence="1">Membrane</location>
        <topology evidence="1">Single-pass membrane protein</topology>
    </subcellularLocation>
</comment>
<dbReference type="InterPro" id="IPR036116">
    <property type="entry name" value="FN3_sf"/>
</dbReference>